<dbReference type="Proteomes" id="UP000178486">
    <property type="component" value="Unassembled WGS sequence"/>
</dbReference>
<accession>A0A1F7JJ19</accession>
<comment type="caution">
    <text evidence="1">The sequence shown here is derived from an EMBL/GenBank/DDBJ whole genome shotgun (WGS) entry which is preliminary data.</text>
</comment>
<proteinExistence type="predicted"/>
<evidence type="ECO:0000313" key="2">
    <source>
        <dbReference type="Proteomes" id="UP000178486"/>
    </source>
</evidence>
<organism evidence="1 2">
    <name type="scientific">Candidatus Roizmanbacteria bacterium RIFCSPLOWO2_01_FULL_45_11</name>
    <dbReference type="NCBI Taxonomy" id="1802070"/>
    <lineage>
        <taxon>Bacteria</taxon>
        <taxon>Candidatus Roizmaniibacteriota</taxon>
    </lineage>
</organism>
<reference evidence="1 2" key="1">
    <citation type="journal article" date="2016" name="Nat. Commun.">
        <title>Thousands of microbial genomes shed light on interconnected biogeochemical processes in an aquifer system.</title>
        <authorList>
            <person name="Anantharaman K."/>
            <person name="Brown C.T."/>
            <person name="Hug L.A."/>
            <person name="Sharon I."/>
            <person name="Castelle C.J."/>
            <person name="Probst A.J."/>
            <person name="Thomas B.C."/>
            <person name="Singh A."/>
            <person name="Wilkins M.J."/>
            <person name="Karaoz U."/>
            <person name="Brodie E.L."/>
            <person name="Williams K.H."/>
            <person name="Hubbard S.S."/>
            <person name="Banfield J.F."/>
        </authorList>
    </citation>
    <scope>NUCLEOTIDE SEQUENCE [LARGE SCALE GENOMIC DNA]</scope>
</reference>
<gene>
    <name evidence="1" type="ORF">A3B56_02010</name>
</gene>
<name>A0A1F7JJ19_9BACT</name>
<protein>
    <submittedName>
        <fullName evidence="1">Uncharacterized protein</fullName>
    </submittedName>
</protein>
<sequence length="59" mass="6826">MVAKPIVDFLDLEGIYSDRAIKGKTTDEIIKIEEESVAEAVAERYKKKLKRMTDEPHIY</sequence>
<evidence type="ECO:0000313" key="1">
    <source>
        <dbReference type="EMBL" id="OGK55580.1"/>
    </source>
</evidence>
<dbReference type="EMBL" id="MGAU01000009">
    <property type="protein sequence ID" value="OGK55580.1"/>
    <property type="molecule type" value="Genomic_DNA"/>
</dbReference>
<dbReference type="AlphaFoldDB" id="A0A1F7JJ19"/>